<evidence type="ECO:0000256" key="1">
    <source>
        <dbReference type="SAM" id="Phobius"/>
    </source>
</evidence>
<sequence>MFGLHKLYLGYNKAGIITLSCAMQGDLLLGIPVVIIYAISFIEFVLYMIKSKEGFYQDYELSKRVWL</sequence>
<dbReference type="Proteomes" id="UP000317214">
    <property type="component" value="Chromosome"/>
</dbReference>
<proteinExistence type="predicted"/>
<organism evidence="2 3">
    <name type="scientific">Neokomagataea tanensis</name>
    <dbReference type="NCBI Taxonomy" id="661191"/>
    <lineage>
        <taxon>Bacteria</taxon>
        <taxon>Pseudomonadati</taxon>
        <taxon>Pseudomonadota</taxon>
        <taxon>Alphaproteobacteria</taxon>
        <taxon>Acetobacterales</taxon>
        <taxon>Acetobacteraceae</taxon>
        <taxon>Neokomagataea</taxon>
    </lineage>
</organism>
<dbReference type="AlphaFoldDB" id="A0A4Y6V6J0"/>
<dbReference type="OrthoDB" id="2004788at2"/>
<feature type="transmembrane region" description="Helical" evidence="1">
    <location>
        <begin position="27"/>
        <end position="49"/>
    </location>
</feature>
<dbReference type="KEGG" id="ntn:D5366_01220"/>
<dbReference type="EMBL" id="CP032485">
    <property type="protein sequence ID" value="QDH24107.1"/>
    <property type="molecule type" value="Genomic_DNA"/>
</dbReference>
<evidence type="ECO:0008006" key="4">
    <source>
        <dbReference type="Google" id="ProtNLM"/>
    </source>
</evidence>
<accession>A0A4Y6V6J0</accession>
<keyword evidence="1" id="KW-0812">Transmembrane</keyword>
<gene>
    <name evidence="2" type="ORF">D5366_01220</name>
</gene>
<keyword evidence="1" id="KW-1133">Transmembrane helix</keyword>
<evidence type="ECO:0000313" key="2">
    <source>
        <dbReference type="EMBL" id="QDH24107.1"/>
    </source>
</evidence>
<keyword evidence="1" id="KW-0472">Membrane</keyword>
<evidence type="ECO:0000313" key="3">
    <source>
        <dbReference type="Proteomes" id="UP000317214"/>
    </source>
</evidence>
<name>A0A4Y6V6J0_9PROT</name>
<protein>
    <recommendedName>
        <fullName evidence="4">TM2 domain-containing protein</fullName>
    </recommendedName>
</protein>
<dbReference type="RefSeq" id="WP_141493745.1">
    <property type="nucleotide sequence ID" value="NZ_CP032485.1"/>
</dbReference>
<keyword evidence="3" id="KW-1185">Reference proteome</keyword>
<reference evidence="2 3" key="1">
    <citation type="submission" date="2018-09" db="EMBL/GenBank/DDBJ databases">
        <title>The complete genome sequence of Neokomagataea tanensis NBRC 106556(T).</title>
        <authorList>
            <person name="Chua K.-O."/>
            <person name="See-Too W.-S."/>
            <person name="Hong K.-W."/>
            <person name="Yin W.-F."/>
            <person name="Chan K.-G."/>
        </authorList>
    </citation>
    <scope>NUCLEOTIDE SEQUENCE [LARGE SCALE GENOMIC DNA]</scope>
    <source>
        <strain evidence="3">AH13 \ NBRC 106556</strain>
    </source>
</reference>